<dbReference type="PANTHER" id="PTHR45626">
    <property type="entry name" value="TRANSCRIPTION TERMINATION FACTOR 2-RELATED"/>
    <property type="match status" value="1"/>
</dbReference>
<dbReference type="CDD" id="cd18008">
    <property type="entry name" value="DEXDc_SHPRH-like"/>
    <property type="match status" value="1"/>
</dbReference>
<dbReference type="Pfam" id="PF00176">
    <property type="entry name" value="SNF2-rel_dom"/>
    <property type="match status" value="1"/>
</dbReference>
<keyword evidence="7" id="KW-1185">Reference proteome</keyword>
<feature type="compositionally biased region" description="Polar residues" evidence="4">
    <location>
        <begin position="85"/>
        <end position="98"/>
    </location>
</feature>
<accession>A0A0C9VF97</accession>
<gene>
    <name evidence="6" type="ORF">M422DRAFT_256930</name>
</gene>
<proteinExistence type="predicted"/>
<dbReference type="EMBL" id="KN837146">
    <property type="protein sequence ID" value="KIJ40107.1"/>
    <property type="molecule type" value="Genomic_DNA"/>
</dbReference>
<dbReference type="InterPro" id="IPR038718">
    <property type="entry name" value="SNF2-like_sf"/>
</dbReference>
<dbReference type="GO" id="GO:0006281">
    <property type="term" value="P:DNA repair"/>
    <property type="evidence" value="ECO:0007669"/>
    <property type="project" value="TreeGrafter"/>
</dbReference>
<dbReference type="InterPro" id="IPR000330">
    <property type="entry name" value="SNF2_N"/>
</dbReference>
<feature type="region of interest" description="Disordered" evidence="4">
    <location>
        <begin position="554"/>
        <end position="578"/>
    </location>
</feature>
<dbReference type="GO" id="GO:0008094">
    <property type="term" value="F:ATP-dependent activity, acting on DNA"/>
    <property type="evidence" value="ECO:0007669"/>
    <property type="project" value="TreeGrafter"/>
</dbReference>
<evidence type="ECO:0000313" key="7">
    <source>
        <dbReference type="Proteomes" id="UP000054279"/>
    </source>
</evidence>
<dbReference type="Gene3D" id="3.40.50.10810">
    <property type="entry name" value="Tandem AAA-ATPase domain"/>
    <property type="match status" value="1"/>
</dbReference>
<evidence type="ECO:0000313" key="6">
    <source>
        <dbReference type="EMBL" id="KIJ40107.1"/>
    </source>
</evidence>
<dbReference type="AlphaFoldDB" id="A0A0C9VF97"/>
<keyword evidence="3" id="KW-0067">ATP-binding</keyword>
<dbReference type="PROSITE" id="PS51192">
    <property type="entry name" value="HELICASE_ATP_BIND_1"/>
    <property type="match status" value="1"/>
</dbReference>
<feature type="compositionally biased region" description="Acidic residues" evidence="4">
    <location>
        <begin position="565"/>
        <end position="578"/>
    </location>
</feature>
<dbReference type="SUPFAM" id="SSF52540">
    <property type="entry name" value="P-loop containing nucleoside triphosphate hydrolases"/>
    <property type="match status" value="1"/>
</dbReference>
<feature type="compositionally biased region" description="Basic residues" evidence="4">
    <location>
        <begin position="50"/>
        <end position="59"/>
    </location>
</feature>
<dbReference type="HOGENOM" id="CLU_471861_0_0_1"/>
<dbReference type="SMART" id="SM00487">
    <property type="entry name" value="DEXDc"/>
    <property type="match status" value="1"/>
</dbReference>
<feature type="compositionally biased region" description="Low complexity" evidence="4">
    <location>
        <begin position="136"/>
        <end position="147"/>
    </location>
</feature>
<dbReference type="InterPro" id="IPR014001">
    <property type="entry name" value="Helicase_ATP-bd"/>
</dbReference>
<feature type="region of interest" description="Disordered" evidence="4">
    <location>
        <begin position="1"/>
        <end position="153"/>
    </location>
</feature>
<organism evidence="6 7">
    <name type="scientific">Sphaerobolus stellatus (strain SS14)</name>
    <dbReference type="NCBI Taxonomy" id="990650"/>
    <lineage>
        <taxon>Eukaryota</taxon>
        <taxon>Fungi</taxon>
        <taxon>Dikarya</taxon>
        <taxon>Basidiomycota</taxon>
        <taxon>Agaricomycotina</taxon>
        <taxon>Agaricomycetes</taxon>
        <taxon>Phallomycetidae</taxon>
        <taxon>Geastrales</taxon>
        <taxon>Sphaerobolaceae</taxon>
        <taxon>Sphaerobolus</taxon>
    </lineage>
</organism>
<sequence length="578" mass="63068">MEFYQKRTGKPLPAGTQDDPMNVDEEWWWDDTQPLPIPPPSPSPAPAPARKTKRKRRVTRTMVLSDGETIEYSTSEEIDEPQPQHFANSNSSHNGRPGTSTSRVPAPSSSSPHHHTPTNHTNMQYNGSNNPADAYRAGPSSAPSSGSSRRKRYVFPDGAVIYLTDDEEDLGQQPTKRPRYAEGTTAQSYAINSEPAASNGYGQAQHPHYNNWQAPVAGSSQSAYPSSNIANAPRAGGGLIKSGGVITTAGIPRPSMQGSRPTPIPQHLPLAPAYIKHEYEVLPANRYLQRPHYVPPPAPKPEPHWEEPAMPGQFNPMPNGLALFEQQFGGGGGSNVGWGEGPGMGGRFGPNVGAVPQQRANSMAGYDVRPTAGDFNLNYDEETYSALDNTGMISQKDFRDFFASAMDDLQEAPTVTDAARDLGLPHVQALMPGLEVRLMPHQLIGVAWMVDQEKKDIKGGILADDMGLGKTLQAIALCVKNRPPPNADKKSTLVVAPAALLQQWKTEIEQRTTSDLGLKVRIHHGNFKLKSVNEVKEFDIVITTYHTLLQDFPKAKKKEDQGDMAQDEASDEEDNRAL</sequence>
<evidence type="ECO:0000256" key="2">
    <source>
        <dbReference type="ARBA" id="ARBA00022801"/>
    </source>
</evidence>
<evidence type="ECO:0000259" key="5">
    <source>
        <dbReference type="PROSITE" id="PS51192"/>
    </source>
</evidence>
<evidence type="ECO:0000256" key="4">
    <source>
        <dbReference type="SAM" id="MobiDB-lite"/>
    </source>
</evidence>
<dbReference type="InterPro" id="IPR027417">
    <property type="entry name" value="P-loop_NTPase"/>
</dbReference>
<reference evidence="6 7" key="1">
    <citation type="submission" date="2014-06" db="EMBL/GenBank/DDBJ databases">
        <title>Evolutionary Origins and Diversification of the Mycorrhizal Mutualists.</title>
        <authorList>
            <consortium name="DOE Joint Genome Institute"/>
            <consortium name="Mycorrhizal Genomics Consortium"/>
            <person name="Kohler A."/>
            <person name="Kuo A."/>
            <person name="Nagy L.G."/>
            <person name="Floudas D."/>
            <person name="Copeland A."/>
            <person name="Barry K.W."/>
            <person name="Cichocki N."/>
            <person name="Veneault-Fourrey C."/>
            <person name="LaButti K."/>
            <person name="Lindquist E.A."/>
            <person name="Lipzen A."/>
            <person name="Lundell T."/>
            <person name="Morin E."/>
            <person name="Murat C."/>
            <person name="Riley R."/>
            <person name="Ohm R."/>
            <person name="Sun H."/>
            <person name="Tunlid A."/>
            <person name="Henrissat B."/>
            <person name="Grigoriev I.V."/>
            <person name="Hibbett D.S."/>
            <person name="Martin F."/>
        </authorList>
    </citation>
    <scope>NUCLEOTIDE SEQUENCE [LARGE SCALE GENOMIC DNA]</scope>
    <source>
        <strain evidence="6 7">SS14</strain>
    </source>
</reference>
<evidence type="ECO:0000256" key="1">
    <source>
        <dbReference type="ARBA" id="ARBA00022741"/>
    </source>
</evidence>
<keyword evidence="1" id="KW-0547">Nucleotide-binding</keyword>
<dbReference type="InterPro" id="IPR050628">
    <property type="entry name" value="SNF2_RAD54_helicase_TF"/>
</dbReference>
<dbReference type="GO" id="GO:0005634">
    <property type="term" value="C:nucleus"/>
    <property type="evidence" value="ECO:0007669"/>
    <property type="project" value="TreeGrafter"/>
</dbReference>
<feature type="compositionally biased region" description="Low complexity" evidence="4">
    <location>
        <begin position="99"/>
        <end position="111"/>
    </location>
</feature>
<dbReference type="GO" id="GO:0016787">
    <property type="term" value="F:hydrolase activity"/>
    <property type="evidence" value="ECO:0007669"/>
    <property type="project" value="UniProtKB-KW"/>
</dbReference>
<keyword evidence="2" id="KW-0378">Hydrolase</keyword>
<protein>
    <recommendedName>
        <fullName evidence="5">Helicase ATP-binding domain-containing protein</fullName>
    </recommendedName>
</protein>
<dbReference type="Proteomes" id="UP000054279">
    <property type="component" value="Unassembled WGS sequence"/>
</dbReference>
<feature type="compositionally biased region" description="Pro residues" evidence="4">
    <location>
        <begin position="35"/>
        <end position="47"/>
    </location>
</feature>
<evidence type="ECO:0000256" key="3">
    <source>
        <dbReference type="ARBA" id="ARBA00022840"/>
    </source>
</evidence>
<name>A0A0C9VF97_SPHS4</name>
<feature type="compositionally biased region" description="Polar residues" evidence="4">
    <location>
        <begin position="122"/>
        <end position="131"/>
    </location>
</feature>
<feature type="region of interest" description="Disordered" evidence="4">
    <location>
        <begin position="195"/>
        <end position="230"/>
    </location>
</feature>
<dbReference type="OrthoDB" id="423559at2759"/>
<feature type="compositionally biased region" description="Polar residues" evidence="4">
    <location>
        <begin position="208"/>
        <end position="230"/>
    </location>
</feature>
<feature type="domain" description="Helicase ATP-binding" evidence="5">
    <location>
        <begin position="451"/>
        <end position="578"/>
    </location>
</feature>
<dbReference type="GO" id="GO:0005524">
    <property type="term" value="F:ATP binding"/>
    <property type="evidence" value="ECO:0007669"/>
    <property type="project" value="UniProtKB-KW"/>
</dbReference>